<reference evidence="1" key="1">
    <citation type="submission" date="2023-06" db="EMBL/GenBank/DDBJ databases">
        <authorList>
            <person name="Zeman M."/>
            <person name="Kubasova T."/>
            <person name="Jahodarova E."/>
            <person name="Nykrynova M."/>
            <person name="Rychlik I."/>
        </authorList>
    </citation>
    <scope>NUCLEOTIDE SEQUENCE</scope>
    <source>
        <strain evidence="1">15_COKtk</strain>
    </source>
</reference>
<dbReference type="GO" id="GO:0006355">
    <property type="term" value="P:regulation of DNA-templated transcription"/>
    <property type="evidence" value="ECO:0007669"/>
    <property type="project" value="InterPro"/>
</dbReference>
<reference evidence="1" key="2">
    <citation type="submission" date="2023-08" db="EMBL/GenBank/DDBJ databases">
        <title>Identification and characterization of horizontal gene transfer across gut microbiota members of farm animals based on homology search.</title>
        <authorList>
            <person name="Schwarzerova J."/>
            <person name="Nykrynova M."/>
            <person name="Jureckova K."/>
            <person name="Cejkova D."/>
            <person name="Rychlik I."/>
        </authorList>
    </citation>
    <scope>NUCLEOTIDE SEQUENCE</scope>
    <source>
        <strain evidence="1">15_COKtk</strain>
    </source>
</reference>
<name>A0AAW7K378_9ACTN</name>
<accession>A0AAW7K378</accession>
<dbReference type="AlphaFoldDB" id="A0AAW7K378"/>
<dbReference type="Proteomes" id="UP001168505">
    <property type="component" value="Unassembled WGS sequence"/>
</dbReference>
<gene>
    <name evidence="1" type="ORF">QVN40_10040</name>
</gene>
<evidence type="ECO:0000313" key="1">
    <source>
        <dbReference type="EMBL" id="MDN0070031.1"/>
    </source>
</evidence>
<dbReference type="EMBL" id="JAUEIR010000009">
    <property type="protein sequence ID" value="MDN0070031.1"/>
    <property type="molecule type" value="Genomic_DNA"/>
</dbReference>
<organism evidence="1 2">
    <name type="scientific">Collinsella ihumii</name>
    <dbReference type="NCBI Taxonomy" id="1720204"/>
    <lineage>
        <taxon>Bacteria</taxon>
        <taxon>Bacillati</taxon>
        <taxon>Actinomycetota</taxon>
        <taxon>Coriobacteriia</taxon>
        <taxon>Coriobacteriales</taxon>
        <taxon>Coriobacteriaceae</taxon>
        <taxon>Collinsella</taxon>
    </lineage>
</organism>
<dbReference type="InterPro" id="IPR010985">
    <property type="entry name" value="Ribbon_hlx_hlx"/>
</dbReference>
<dbReference type="SUPFAM" id="SSF47598">
    <property type="entry name" value="Ribbon-helix-helix"/>
    <property type="match status" value="1"/>
</dbReference>
<dbReference type="RefSeq" id="WP_087202824.1">
    <property type="nucleotide sequence ID" value="NZ_JAUEIR010000009.1"/>
</dbReference>
<evidence type="ECO:0000313" key="2">
    <source>
        <dbReference type="Proteomes" id="UP001168505"/>
    </source>
</evidence>
<comment type="caution">
    <text evidence="1">The sequence shown here is derived from an EMBL/GenBank/DDBJ whole genome shotgun (WGS) entry which is preliminary data.</text>
</comment>
<protein>
    <submittedName>
        <fullName evidence="1">Uncharacterized protein</fullName>
    </submittedName>
</protein>
<proteinExistence type="predicted"/>
<sequence>MEGARKTGRLDLRMAEEQLRQIDAAADVNGMGASQRSSSRLMESARRDIAEQGLIEQLREPV</sequence>